<dbReference type="InterPro" id="IPR001130">
    <property type="entry name" value="TatD-like"/>
</dbReference>
<name>A0A2N9Y685_9NEIS</name>
<evidence type="ECO:0000256" key="1">
    <source>
        <dbReference type="ARBA" id="ARBA00009275"/>
    </source>
</evidence>
<dbReference type="AlphaFoldDB" id="A0A2N9Y685"/>
<dbReference type="RefSeq" id="WP_100115808.1">
    <property type="nucleotide sequence ID" value="NZ_MEIV01000018.1"/>
</dbReference>
<evidence type="ECO:0000256" key="3">
    <source>
        <dbReference type="ARBA" id="ARBA00022801"/>
    </source>
</evidence>
<keyword evidence="3" id="KW-0378">Hydrolase</keyword>
<dbReference type="PANTHER" id="PTHR46124">
    <property type="entry name" value="D-AMINOACYL-TRNA DEACYLASE"/>
    <property type="match status" value="1"/>
</dbReference>
<evidence type="ECO:0000313" key="5">
    <source>
        <dbReference type="EMBL" id="PIT64291.1"/>
    </source>
</evidence>
<dbReference type="InterPro" id="IPR018228">
    <property type="entry name" value="DNase_TatD-rel_CS"/>
</dbReference>
<dbReference type="FunFam" id="3.20.20.140:FF:000005">
    <property type="entry name" value="TatD family hydrolase"/>
    <property type="match status" value="1"/>
</dbReference>
<dbReference type="PIRSF" id="PIRSF005902">
    <property type="entry name" value="DNase_TatD"/>
    <property type="match status" value="1"/>
</dbReference>
<evidence type="ECO:0000313" key="6">
    <source>
        <dbReference type="Proteomes" id="UP000231094"/>
    </source>
</evidence>
<feature type="binding site" evidence="4">
    <location>
        <position position="130"/>
    </location>
    <ligand>
        <name>a divalent metal cation</name>
        <dbReference type="ChEBI" id="CHEBI:60240"/>
        <label>2</label>
    </ligand>
</feature>
<dbReference type="GO" id="GO:0005829">
    <property type="term" value="C:cytosol"/>
    <property type="evidence" value="ECO:0007669"/>
    <property type="project" value="TreeGrafter"/>
</dbReference>
<organism evidence="5 6">
    <name type="scientific">Snodgrassella alvi</name>
    <dbReference type="NCBI Taxonomy" id="1196083"/>
    <lineage>
        <taxon>Bacteria</taxon>
        <taxon>Pseudomonadati</taxon>
        <taxon>Pseudomonadota</taxon>
        <taxon>Betaproteobacteria</taxon>
        <taxon>Neisseriales</taxon>
        <taxon>Neisseriaceae</taxon>
        <taxon>Snodgrassella</taxon>
    </lineage>
</organism>
<keyword evidence="2 4" id="KW-0479">Metal-binding</keyword>
<reference evidence="5 6" key="1">
    <citation type="journal article" date="2017" name="MBio">
        <title>Type VI secretion-mediated competition in the bee gut microbiome.</title>
        <authorList>
            <person name="Steele M.I."/>
            <person name="Kwong W.K."/>
            <person name="Powell J.E."/>
            <person name="Whiteley M."/>
            <person name="Moran N.A."/>
        </authorList>
    </citation>
    <scope>NUCLEOTIDE SEQUENCE [LARGE SCALE GENOMIC DNA]</scope>
    <source>
        <strain evidence="5 6">PEB0171</strain>
    </source>
</reference>
<dbReference type="EMBL" id="MEIV01000018">
    <property type="protein sequence ID" value="PIT64291.1"/>
    <property type="molecule type" value="Genomic_DNA"/>
</dbReference>
<accession>A0A2N9Y685</accession>
<comment type="similarity">
    <text evidence="1">Belongs to the metallo-dependent hydrolases superfamily. TatD-type hydrolase family.</text>
</comment>
<protein>
    <recommendedName>
        <fullName evidence="7">Hydrolase TatD</fullName>
    </recommendedName>
</protein>
<dbReference type="CDD" id="cd01310">
    <property type="entry name" value="TatD_DNAse"/>
    <property type="match status" value="1"/>
</dbReference>
<sequence length="252" mass="28658">MLFDSHCHLNHSPLIENLAQVLQQASDKHISHFLVPATAPADWLTTIRLAETYPWIYAAIGIHPWYTANYNDSALNQLEFLLETHPHIIMGEIGLDFARAHTEAEKNLQINCFESQLLLAKKMQRPAIIHHVHATGTCLQSIKRCRFTYGGIAHAFSGSIQEAQAWIKHGFLIGIGSLLLRTQAKKIRHIAEKLPLQHMVIETDAPYMSPYPQQKNSPDNLRQIAEIIAGLRNCHWEDIATVTRKNMFKIIH</sequence>
<feature type="binding site" evidence="4">
    <location>
        <position position="8"/>
    </location>
    <ligand>
        <name>a divalent metal cation</name>
        <dbReference type="ChEBI" id="CHEBI:60240"/>
        <label>1</label>
    </ligand>
</feature>
<evidence type="ECO:0000256" key="4">
    <source>
        <dbReference type="PIRSR" id="PIRSR005902-1"/>
    </source>
</evidence>
<dbReference type="PROSITE" id="PS01137">
    <property type="entry name" value="TATD_1"/>
    <property type="match status" value="1"/>
</dbReference>
<dbReference type="Proteomes" id="UP000231094">
    <property type="component" value="Unassembled WGS sequence"/>
</dbReference>
<dbReference type="Pfam" id="PF01026">
    <property type="entry name" value="TatD_DNase"/>
    <property type="match status" value="1"/>
</dbReference>
<dbReference type="GO" id="GO:0046872">
    <property type="term" value="F:metal ion binding"/>
    <property type="evidence" value="ECO:0007669"/>
    <property type="project" value="UniProtKB-KW"/>
</dbReference>
<dbReference type="GO" id="GO:0016788">
    <property type="term" value="F:hydrolase activity, acting on ester bonds"/>
    <property type="evidence" value="ECO:0007669"/>
    <property type="project" value="InterPro"/>
</dbReference>
<gene>
    <name evidence="5" type="ORF">BHC47_02665</name>
</gene>
<feature type="binding site" evidence="4">
    <location>
        <position position="204"/>
    </location>
    <ligand>
        <name>a divalent metal cation</name>
        <dbReference type="ChEBI" id="CHEBI:60240"/>
        <label>1</label>
    </ligand>
</feature>
<comment type="caution">
    <text evidence="5">The sequence shown here is derived from an EMBL/GenBank/DDBJ whole genome shotgun (WGS) entry which is preliminary data.</text>
</comment>
<dbReference type="Gene3D" id="3.20.20.140">
    <property type="entry name" value="Metal-dependent hydrolases"/>
    <property type="match status" value="1"/>
</dbReference>
<evidence type="ECO:0000256" key="2">
    <source>
        <dbReference type="ARBA" id="ARBA00022723"/>
    </source>
</evidence>
<feature type="binding site" evidence="4">
    <location>
        <position position="154"/>
    </location>
    <ligand>
        <name>a divalent metal cation</name>
        <dbReference type="ChEBI" id="CHEBI:60240"/>
        <label>2</label>
    </ligand>
</feature>
<dbReference type="InterPro" id="IPR032466">
    <property type="entry name" value="Metal_Hydrolase"/>
</dbReference>
<feature type="binding site" evidence="4">
    <location>
        <position position="6"/>
    </location>
    <ligand>
        <name>a divalent metal cation</name>
        <dbReference type="ChEBI" id="CHEBI:60240"/>
        <label>1</label>
    </ligand>
</feature>
<dbReference type="SUPFAM" id="SSF51556">
    <property type="entry name" value="Metallo-dependent hydrolases"/>
    <property type="match status" value="1"/>
</dbReference>
<dbReference type="PANTHER" id="PTHR46124:SF3">
    <property type="entry name" value="HYDROLASE"/>
    <property type="match status" value="1"/>
</dbReference>
<evidence type="ECO:0008006" key="7">
    <source>
        <dbReference type="Google" id="ProtNLM"/>
    </source>
</evidence>
<proteinExistence type="inferred from homology"/>
<feature type="binding site" evidence="4">
    <location>
        <position position="92"/>
    </location>
    <ligand>
        <name>a divalent metal cation</name>
        <dbReference type="ChEBI" id="CHEBI:60240"/>
        <label>1</label>
    </ligand>
</feature>